<comment type="similarity">
    <text evidence="9">Belongs to the MICU1 family. MICU1 subfamily.</text>
</comment>
<dbReference type="Pfam" id="PF13499">
    <property type="entry name" value="EF-hand_7"/>
    <property type="match status" value="1"/>
</dbReference>
<evidence type="ECO:0000313" key="11">
    <source>
        <dbReference type="EMBL" id="MFC6089840.1"/>
    </source>
</evidence>
<proteinExistence type="inferred from homology"/>
<name>A0ABW1P436_9PSEU</name>
<keyword evidence="6" id="KW-0809">Transit peptide</keyword>
<evidence type="ECO:0000256" key="6">
    <source>
        <dbReference type="ARBA" id="ARBA00022946"/>
    </source>
</evidence>
<evidence type="ECO:0000256" key="7">
    <source>
        <dbReference type="ARBA" id="ARBA00023065"/>
    </source>
</evidence>
<dbReference type="Gene3D" id="1.10.238.10">
    <property type="entry name" value="EF-hand"/>
    <property type="match status" value="1"/>
</dbReference>
<dbReference type="InterPro" id="IPR018247">
    <property type="entry name" value="EF_Hand_1_Ca_BS"/>
</dbReference>
<keyword evidence="12" id="KW-1185">Reference proteome</keyword>
<dbReference type="InterPro" id="IPR002048">
    <property type="entry name" value="EF_hand_dom"/>
</dbReference>
<keyword evidence="3" id="KW-0109">Calcium transport</keyword>
<dbReference type="PROSITE" id="PS00018">
    <property type="entry name" value="EF_HAND_1"/>
    <property type="match status" value="1"/>
</dbReference>
<evidence type="ECO:0000313" key="12">
    <source>
        <dbReference type="Proteomes" id="UP001596220"/>
    </source>
</evidence>
<dbReference type="PANTHER" id="PTHR12294">
    <property type="entry name" value="EF HAND DOMAIN FAMILY A1,A2-RELATED"/>
    <property type="match status" value="1"/>
</dbReference>
<evidence type="ECO:0000256" key="8">
    <source>
        <dbReference type="ARBA" id="ARBA00023136"/>
    </source>
</evidence>
<accession>A0ABW1P436</accession>
<keyword evidence="7" id="KW-0406">Ion transport</keyword>
<keyword evidence="4" id="KW-0479">Metal-binding</keyword>
<gene>
    <name evidence="11" type="ORF">ACFP3R_11215</name>
</gene>
<evidence type="ECO:0000256" key="5">
    <source>
        <dbReference type="ARBA" id="ARBA00022737"/>
    </source>
</evidence>
<evidence type="ECO:0000256" key="2">
    <source>
        <dbReference type="ARBA" id="ARBA00022448"/>
    </source>
</evidence>
<evidence type="ECO:0000256" key="1">
    <source>
        <dbReference type="ARBA" id="ARBA00004370"/>
    </source>
</evidence>
<keyword evidence="3" id="KW-0106">Calcium</keyword>
<feature type="domain" description="EF-hand" evidence="10">
    <location>
        <begin position="131"/>
        <end position="166"/>
    </location>
</feature>
<dbReference type="RefSeq" id="WP_380635249.1">
    <property type="nucleotide sequence ID" value="NZ_JBHSQO010000008.1"/>
</dbReference>
<dbReference type="Pfam" id="PF13202">
    <property type="entry name" value="EF-hand_5"/>
    <property type="match status" value="2"/>
</dbReference>
<dbReference type="EMBL" id="JBHSQO010000008">
    <property type="protein sequence ID" value="MFC6089840.1"/>
    <property type="molecule type" value="Genomic_DNA"/>
</dbReference>
<evidence type="ECO:0000256" key="4">
    <source>
        <dbReference type="ARBA" id="ARBA00022723"/>
    </source>
</evidence>
<evidence type="ECO:0000256" key="3">
    <source>
        <dbReference type="ARBA" id="ARBA00022568"/>
    </source>
</evidence>
<organism evidence="11 12">
    <name type="scientific">Saccharothrix lopnurensis</name>
    <dbReference type="NCBI Taxonomy" id="1670621"/>
    <lineage>
        <taxon>Bacteria</taxon>
        <taxon>Bacillati</taxon>
        <taxon>Actinomycetota</taxon>
        <taxon>Actinomycetes</taxon>
        <taxon>Pseudonocardiales</taxon>
        <taxon>Pseudonocardiaceae</taxon>
        <taxon>Saccharothrix</taxon>
    </lineage>
</organism>
<dbReference type="InterPro" id="IPR011992">
    <property type="entry name" value="EF-hand-dom_pair"/>
</dbReference>
<evidence type="ECO:0000259" key="10">
    <source>
        <dbReference type="PROSITE" id="PS50222"/>
    </source>
</evidence>
<dbReference type="SMART" id="SM00054">
    <property type="entry name" value="EFh"/>
    <property type="match status" value="4"/>
</dbReference>
<dbReference type="PROSITE" id="PS50222">
    <property type="entry name" value="EF_HAND_2"/>
    <property type="match status" value="2"/>
</dbReference>
<dbReference type="SUPFAM" id="SSF47473">
    <property type="entry name" value="EF-hand"/>
    <property type="match status" value="1"/>
</dbReference>
<comment type="subcellular location">
    <subcellularLocation>
        <location evidence="1">Membrane</location>
    </subcellularLocation>
</comment>
<dbReference type="CDD" id="cd00051">
    <property type="entry name" value="EFh"/>
    <property type="match status" value="1"/>
</dbReference>
<evidence type="ECO:0000256" key="9">
    <source>
        <dbReference type="ARBA" id="ARBA00038333"/>
    </source>
</evidence>
<dbReference type="InterPro" id="IPR039800">
    <property type="entry name" value="MICU1/2/3"/>
</dbReference>
<sequence length="182" mass="20196">MTSVLKDQKFSIVFDWFDQGRDGHLTRDDFQATARMFARVAHEDDHATAAAIHDAFDAWWELVLEHGDTGGDGRISREEFTTVMLVNVTAPEHFDRAVMAIADAVIRALDTDEDGVLSHDEYVRLYDVLGIPREHSSAAFAKLDLDGNGEISHAEFRQAISDFYLSADPDAPGNHLLGPVTP</sequence>
<comment type="caution">
    <text evidence="11">The sequence shown here is derived from an EMBL/GenBank/DDBJ whole genome shotgun (WGS) entry which is preliminary data.</text>
</comment>
<keyword evidence="8" id="KW-0472">Membrane</keyword>
<dbReference type="PANTHER" id="PTHR12294:SF1">
    <property type="entry name" value="CALCIUM UPTAKE PROTEIN 1, MITOCHONDRIAL"/>
    <property type="match status" value="1"/>
</dbReference>
<keyword evidence="5" id="KW-0677">Repeat</keyword>
<dbReference type="Proteomes" id="UP001596220">
    <property type="component" value="Unassembled WGS sequence"/>
</dbReference>
<keyword evidence="2" id="KW-0813">Transport</keyword>
<feature type="domain" description="EF-hand" evidence="10">
    <location>
        <begin position="55"/>
        <end position="90"/>
    </location>
</feature>
<reference evidence="12" key="1">
    <citation type="journal article" date="2019" name="Int. J. Syst. Evol. Microbiol.">
        <title>The Global Catalogue of Microorganisms (GCM) 10K type strain sequencing project: providing services to taxonomists for standard genome sequencing and annotation.</title>
        <authorList>
            <consortium name="The Broad Institute Genomics Platform"/>
            <consortium name="The Broad Institute Genome Sequencing Center for Infectious Disease"/>
            <person name="Wu L."/>
            <person name="Ma J."/>
        </authorList>
    </citation>
    <scope>NUCLEOTIDE SEQUENCE [LARGE SCALE GENOMIC DNA]</scope>
    <source>
        <strain evidence="12">CGMCC 4.7246</strain>
    </source>
</reference>
<protein>
    <submittedName>
        <fullName evidence="11">EF-hand domain-containing protein</fullName>
    </submittedName>
</protein>